<feature type="compositionally biased region" description="Basic residues" evidence="2">
    <location>
        <begin position="283"/>
        <end position="296"/>
    </location>
</feature>
<dbReference type="OrthoDB" id="1912561at2759"/>
<dbReference type="InterPro" id="IPR054722">
    <property type="entry name" value="PolX-like_BBD"/>
</dbReference>
<feature type="domain" description="Reverse transcriptase Ty1/copia-type" evidence="3">
    <location>
        <begin position="610"/>
        <end position="715"/>
    </location>
</feature>
<dbReference type="EMBL" id="JAAIUW010000005">
    <property type="protein sequence ID" value="KAF7831318.1"/>
    <property type="molecule type" value="Genomic_DNA"/>
</dbReference>
<feature type="compositionally biased region" description="Basic and acidic residues" evidence="2">
    <location>
        <begin position="1"/>
        <end position="25"/>
    </location>
</feature>
<dbReference type="Pfam" id="PF14223">
    <property type="entry name" value="Retrotran_gag_2"/>
    <property type="match status" value="1"/>
</dbReference>
<accession>A0A834WRC4</accession>
<evidence type="ECO:0000256" key="1">
    <source>
        <dbReference type="ARBA" id="ARBA00022750"/>
    </source>
</evidence>
<comment type="caution">
    <text evidence="5">The sequence shown here is derived from an EMBL/GenBank/DDBJ whole genome shotgun (WGS) entry which is preliminary data.</text>
</comment>
<keyword evidence="1" id="KW-0378">Hydrolase</keyword>
<protein>
    <submittedName>
        <fullName evidence="5">Retrovirus-related Pol polyprotein from transposon TNT 1-94</fullName>
    </submittedName>
</protein>
<evidence type="ECO:0000313" key="6">
    <source>
        <dbReference type="Proteomes" id="UP000634136"/>
    </source>
</evidence>
<sequence>MASEPKDSEMGSRSRSGETKVETKITQDSSNLTETPKFTLQNFPQPLSTKLDDLNFLIWRLQVVTIVNGYDLYNFLLGGKHIPSQFLSTEDELLNRPNPDYFNWKRQDQVLMSWMLMSMSDGMVSRMVRCRHSHDVWSTVATYFANQTQARHRQLSTQLRSTKKGSLSMSDYLLKLKKVVDALASIDQPITDRDYIETILHGLPSEYEGFITSFSLKDKEHTVIQVEAYLLAHEARLEAVKNDSSETISANLAQTQARNFSQNNRLQQSTFNNRGGFANRGNNRGRGRSRGGHGGRRTLCQNAPVEALLATPETLYDASWYPDSGASSHLTNDATNLQEQQAYTGPDTVHTANGNATGLSISTVGNSEVHTQNHKSLLLKDLYHVPSISKNLISVSKFSKDNNVYFQFFSDHFLVKSQETHDLLLKGRMTKGLYIFDSLPLKHKTNKAAFSANMATVNQSSSSSLNIWHSRLGHPAISSLPSTSIHDKDVAFQRLPSQNTPPQINDDSLNYPMVKDTTLSTSSTLQTRGQCPLPMVKDTTLSTSSTLQTHGQYPPPTPTQTYGPHPSPNPTSSLHPIILTSLPNPSTINSTPHTRDQQAEPTANTNLHPMTLGFRSAVCDNSLFIRRTQNSLLFILVYVDDVIVTGTSSTEVQQLLRHLHSQFSLKSLGSLHYFLGIEALATQDGSLLLSQSKYINDLLVRAGLENSTSQKTPMVSGLKLSSLGSEPCTDPSLYRSIVGALQYVTLTRPEISFCVNKLCQFMHNPQLTH</sequence>
<evidence type="ECO:0000313" key="5">
    <source>
        <dbReference type="EMBL" id="KAF7831318.1"/>
    </source>
</evidence>
<dbReference type="AlphaFoldDB" id="A0A834WRC4"/>
<dbReference type="PANTHER" id="PTHR47481:SF30">
    <property type="entry name" value="CCHC-TYPE DOMAIN-CONTAINING PROTEIN"/>
    <property type="match status" value="1"/>
</dbReference>
<evidence type="ECO:0000259" key="4">
    <source>
        <dbReference type="Pfam" id="PF22936"/>
    </source>
</evidence>
<keyword evidence="1" id="KW-0645">Protease</keyword>
<dbReference type="Pfam" id="PF07727">
    <property type="entry name" value="RVT_2"/>
    <property type="match status" value="1"/>
</dbReference>
<feature type="region of interest" description="Disordered" evidence="2">
    <location>
        <begin position="541"/>
        <end position="607"/>
    </location>
</feature>
<feature type="compositionally biased region" description="Polar residues" evidence="2">
    <location>
        <begin position="581"/>
        <end position="592"/>
    </location>
</feature>
<evidence type="ECO:0000259" key="3">
    <source>
        <dbReference type="Pfam" id="PF07727"/>
    </source>
</evidence>
<dbReference type="InterPro" id="IPR043502">
    <property type="entry name" value="DNA/RNA_pol_sf"/>
</dbReference>
<proteinExistence type="predicted"/>
<reference evidence="5" key="1">
    <citation type="submission" date="2020-09" db="EMBL/GenBank/DDBJ databases">
        <title>Genome-Enabled Discovery of Anthraquinone Biosynthesis in Senna tora.</title>
        <authorList>
            <person name="Kang S.-H."/>
            <person name="Pandey R.P."/>
            <person name="Lee C.-M."/>
            <person name="Sim J.-S."/>
            <person name="Jeong J.-T."/>
            <person name="Choi B.-S."/>
            <person name="Jung M."/>
            <person name="Ginzburg D."/>
            <person name="Zhao K."/>
            <person name="Won S.Y."/>
            <person name="Oh T.-J."/>
            <person name="Yu Y."/>
            <person name="Kim N.-H."/>
            <person name="Lee O.R."/>
            <person name="Lee T.-H."/>
            <person name="Bashyal P."/>
            <person name="Kim T.-S."/>
            <person name="Lee W.-H."/>
            <person name="Kawkins C."/>
            <person name="Kim C.-K."/>
            <person name="Kim J.S."/>
            <person name="Ahn B.O."/>
            <person name="Rhee S.Y."/>
            <person name="Sohng J.K."/>
        </authorList>
    </citation>
    <scope>NUCLEOTIDE SEQUENCE</scope>
    <source>
        <tissue evidence="5">Leaf</tissue>
    </source>
</reference>
<feature type="compositionally biased region" description="Low complexity" evidence="2">
    <location>
        <begin position="272"/>
        <end position="282"/>
    </location>
</feature>
<dbReference type="GO" id="GO:0004190">
    <property type="term" value="F:aspartic-type endopeptidase activity"/>
    <property type="evidence" value="ECO:0007669"/>
    <property type="project" value="UniProtKB-KW"/>
</dbReference>
<dbReference type="SUPFAM" id="SSF56672">
    <property type="entry name" value="DNA/RNA polymerases"/>
    <property type="match status" value="1"/>
</dbReference>
<feature type="compositionally biased region" description="Low complexity" evidence="2">
    <location>
        <begin position="541"/>
        <end position="552"/>
    </location>
</feature>
<name>A0A834WRC4_9FABA</name>
<feature type="domain" description="Retrovirus-related Pol polyprotein from transposon TNT 1-94-like beta-barrel" evidence="4">
    <location>
        <begin position="320"/>
        <end position="400"/>
    </location>
</feature>
<gene>
    <name evidence="5" type="ORF">G2W53_013651</name>
</gene>
<dbReference type="InterPro" id="IPR013103">
    <property type="entry name" value="RVT_2"/>
</dbReference>
<keyword evidence="6" id="KW-1185">Reference proteome</keyword>
<feature type="region of interest" description="Disordered" evidence="2">
    <location>
        <begin position="1"/>
        <end position="30"/>
    </location>
</feature>
<evidence type="ECO:0000256" key="2">
    <source>
        <dbReference type="SAM" id="MobiDB-lite"/>
    </source>
</evidence>
<dbReference type="Proteomes" id="UP000634136">
    <property type="component" value="Unassembled WGS sequence"/>
</dbReference>
<dbReference type="PANTHER" id="PTHR47481">
    <property type="match status" value="1"/>
</dbReference>
<organism evidence="5 6">
    <name type="scientific">Senna tora</name>
    <dbReference type="NCBI Taxonomy" id="362788"/>
    <lineage>
        <taxon>Eukaryota</taxon>
        <taxon>Viridiplantae</taxon>
        <taxon>Streptophyta</taxon>
        <taxon>Embryophyta</taxon>
        <taxon>Tracheophyta</taxon>
        <taxon>Spermatophyta</taxon>
        <taxon>Magnoliopsida</taxon>
        <taxon>eudicotyledons</taxon>
        <taxon>Gunneridae</taxon>
        <taxon>Pentapetalae</taxon>
        <taxon>rosids</taxon>
        <taxon>fabids</taxon>
        <taxon>Fabales</taxon>
        <taxon>Fabaceae</taxon>
        <taxon>Caesalpinioideae</taxon>
        <taxon>Cassia clade</taxon>
        <taxon>Senna</taxon>
    </lineage>
</organism>
<keyword evidence="1" id="KW-0064">Aspartyl protease</keyword>
<feature type="region of interest" description="Disordered" evidence="2">
    <location>
        <begin position="269"/>
        <end position="298"/>
    </location>
</feature>
<dbReference type="Pfam" id="PF22936">
    <property type="entry name" value="Pol_BBD"/>
    <property type="match status" value="1"/>
</dbReference>